<feature type="compositionally biased region" description="Low complexity" evidence="1">
    <location>
        <begin position="601"/>
        <end position="615"/>
    </location>
</feature>
<dbReference type="EMBL" id="HG721848">
    <property type="protein sequence ID" value="CDJ60420.1"/>
    <property type="molecule type" value="Genomic_DNA"/>
</dbReference>
<name>U6MFI6_EIMMA</name>
<organism evidence="3 4">
    <name type="scientific">Eimeria maxima</name>
    <name type="common">Coccidian parasite</name>
    <dbReference type="NCBI Taxonomy" id="5804"/>
    <lineage>
        <taxon>Eukaryota</taxon>
        <taxon>Sar</taxon>
        <taxon>Alveolata</taxon>
        <taxon>Apicomplexa</taxon>
        <taxon>Conoidasida</taxon>
        <taxon>Coccidia</taxon>
        <taxon>Eucoccidiorida</taxon>
        <taxon>Eimeriorina</taxon>
        <taxon>Eimeriidae</taxon>
        <taxon>Eimeria</taxon>
    </lineage>
</organism>
<protein>
    <submittedName>
        <fullName evidence="3">Uncharacterized protein</fullName>
    </submittedName>
</protein>
<proteinExistence type="predicted"/>
<keyword evidence="4" id="KW-1185">Reference proteome</keyword>
<evidence type="ECO:0000256" key="1">
    <source>
        <dbReference type="SAM" id="MobiDB-lite"/>
    </source>
</evidence>
<sequence length="730" mass="76967">MHRLFCACMHPALGSSSGGQQQQQPDNKEDLLQLFNSLHAAVRASSSLIRTYPASTTEAIFAASYAKPTSALHKGLLELASTGALSSIFGGPITAEKTLEAILEATTDDVLAPPTGAAPYFGASLGVPFGTPWGSPWVAPWGFSGKASGGAPGGPLGGSLDGVLGGSLGAPFGGPLAGPYGMTYVGPYGLPFGMPFGGSFDGVPGGPFGGTLGGFFEERTSMGEVIQPQTYLAYDAQGRTTGFLAAHVDGDKAHLDFIGADQGPNAHRIEEELLMAWLRDLQGRGVGEATTTTAATAATKVQQLLRLGFEPFLEEENKVEGHETLQEPIKEEGGPSAEATLQEEGKEKEEEKKKVEEEEDPLGGPLKISWRLPVSYDNGANSYVLERQSELRDILIPKAKAELAAKGVKTAAPPLEVVSAAEADGALLQQVVDLCGQQDEACKRLLSSQQDDKREHVFIASLLATAIRRQAWASAAKSVSLFIPFDSISSWTAFAAAGFKIQGTASDAYKFAAAANENLPDSFADFTAMKKLEYELGCIKGAAADKEKGHLLPLSTSSSSALRDSTFLSCVPPSAADRRAAAATSAAAGTPELPPQQTGSQFQQHRPQTLQQQQQEQLPPFLSLTFPMFNKGSGAAAVLLGLLVGLVILRRPRSELQHQQQHLRHAHGSLSPGAAASAAAAARGAAAWDWQLPPPPAEEEKSMELEEFYISTHDSISASQQIQNTQGLNP</sequence>
<feature type="compositionally biased region" description="Basic and acidic residues" evidence="1">
    <location>
        <begin position="321"/>
        <end position="333"/>
    </location>
</feature>
<feature type="transmembrane region" description="Helical" evidence="2">
    <location>
        <begin position="632"/>
        <end position="649"/>
    </location>
</feature>
<feature type="compositionally biased region" description="Low complexity" evidence="1">
    <location>
        <begin position="668"/>
        <end position="678"/>
    </location>
</feature>
<gene>
    <name evidence="3" type="ORF">EMWEY_00030380</name>
</gene>
<keyword evidence="2" id="KW-0812">Transmembrane</keyword>
<reference evidence="3" key="1">
    <citation type="submission" date="2013-10" db="EMBL/GenBank/DDBJ databases">
        <title>Genomic analysis of the causative agents of coccidiosis in chickens.</title>
        <authorList>
            <person name="Reid A.J."/>
            <person name="Blake D."/>
            <person name="Billington K."/>
            <person name="Browne H."/>
            <person name="Dunn M."/>
            <person name="Hung S."/>
            <person name="Kawahara F."/>
            <person name="Miranda-Saavedra D."/>
            <person name="Mourier T."/>
            <person name="Nagra H."/>
            <person name="Otto T.D."/>
            <person name="Rawlings N."/>
            <person name="Sanchez A."/>
            <person name="Sanders M."/>
            <person name="Subramaniam C."/>
            <person name="Tay Y."/>
            <person name="Dear P."/>
            <person name="Doerig C."/>
            <person name="Gruber A."/>
            <person name="Parkinson J."/>
            <person name="Shirley M."/>
            <person name="Wan K.L."/>
            <person name="Berriman M."/>
            <person name="Tomley F."/>
            <person name="Pain A."/>
        </authorList>
    </citation>
    <scope>NUCLEOTIDE SEQUENCE [LARGE SCALE GENOMIC DNA]</scope>
    <source>
        <strain evidence="3">Weybridge</strain>
    </source>
</reference>
<dbReference type="AlphaFoldDB" id="U6MFI6"/>
<keyword evidence="2" id="KW-0472">Membrane</keyword>
<reference evidence="3" key="2">
    <citation type="submission" date="2013-10" db="EMBL/GenBank/DDBJ databases">
        <authorList>
            <person name="Aslett M."/>
        </authorList>
    </citation>
    <scope>NUCLEOTIDE SEQUENCE [LARGE SCALE GENOMIC DNA]</scope>
    <source>
        <strain evidence="3">Weybridge</strain>
    </source>
</reference>
<evidence type="ECO:0000313" key="4">
    <source>
        <dbReference type="Proteomes" id="UP000030763"/>
    </source>
</evidence>
<dbReference type="OrthoDB" id="10601162at2759"/>
<accession>U6MFI6</accession>
<dbReference type="Proteomes" id="UP000030763">
    <property type="component" value="Unassembled WGS sequence"/>
</dbReference>
<dbReference type="RefSeq" id="XP_013337070.1">
    <property type="nucleotide sequence ID" value="XM_013481616.1"/>
</dbReference>
<evidence type="ECO:0000313" key="3">
    <source>
        <dbReference type="EMBL" id="CDJ60420.1"/>
    </source>
</evidence>
<dbReference type="GeneID" id="25337024"/>
<feature type="region of interest" description="Disordered" evidence="1">
    <location>
        <begin position="321"/>
        <end position="361"/>
    </location>
</feature>
<evidence type="ECO:0000256" key="2">
    <source>
        <dbReference type="SAM" id="Phobius"/>
    </source>
</evidence>
<feature type="region of interest" description="Disordered" evidence="1">
    <location>
        <begin position="658"/>
        <end position="678"/>
    </location>
</feature>
<feature type="compositionally biased region" description="Basic and acidic residues" evidence="1">
    <location>
        <begin position="343"/>
        <end position="356"/>
    </location>
</feature>
<dbReference type="VEuPathDB" id="ToxoDB:EMWEY_00030380"/>
<dbReference type="OMA" id="KEPSSHI"/>
<feature type="region of interest" description="Disordered" evidence="1">
    <location>
        <begin position="580"/>
        <end position="615"/>
    </location>
</feature>
<keyword evidence="2" id="KW-1133">Transmembrane helix</keyword>